<dbReference type="PANTHER" id="PTHR43031">
    <property type="entry name" value="FAD-DEPENDENT OXIDOREDUCTASE"/>
    <property type="match status" value="1"/>
</dbReference>
<evidence type="ECO:0000313" key="2">
    <source>
        <dbReference type="EMBL" id="CQR31699.1"/>
    </source>
</evidence>
<dbReference type="Pfam" id="PF00581">
    <property type="entry name" value="Rhodanese"/>
    <property type="match status" value="1"/>
</dbReference>
<proteinExistence type="predicted"/>
<dbReference type="InterPro" id="IPR001763">
    <property type="entry name" value="Rhodanese-like_dom"/>
</dbReference>
<sequence>MFNPLDEPAQAPIDPNKRDLLLRLSALISLSCAPALTNAQATDSPRSEEPTAMPLSQSFAAYLRRFDYAERQAMKIGVAEALDLYATGKAQLVDIRFAEEYAAWHLGFGLHIPLDALPDRLHELDRSKLIITLCPHYDRAEIARLFLTLEGFQSRYLNEGMLGLVDALRGDKARDLMRRLSGQS</sequence>
<name>A0ABP1Z1V7_THIA3</name>
<keyword evidence="3" id="KW-1185">Reference proteome</keyword>
<dbReference type="Gene3D" id="3.40.250.10">
    <property type="entry name" value="Rhodanese-like domain"/>
    <property type="match status" value="1"/>
</dbReference>
<dbReference type="Proteomes" id="UP000078599">
    <property type="component" value="Unassembled WGS sequence"/>
</dbReference>
<dbReference type="InterPro" id="IPR050229">
    <property type="entry name" value="GlpE_sulfurtransferase"/>
</dbReference>
<protein>
    <submittedName>
        <fullName evidence="2">Rhodanese domain protein (Modular protein)</fullName>
    </submittedName>
</protein>
<dbReference type="SMART" id="SM00450">
    <property type="entry name" value="RHOD"/>
    <property type="match status" value="1"/>
</dbReference>
<comment type="caution">
    <text evidence="2">The sequence shown here is derived from an EMBL/GenBank/DDBJ whole genome shotgun (WGS) entry which is preliminary data.</text>
</comment>
<reference evidence="2 3" key="1">
    <citation type="submission" date="2015-03" db="EMBL/GenBank/DDBJ databases">
        <authorList>
            <person name="Regsiter A."/>
            <person name="william w."/>
        </authorList>
    </citation>
    <scope>NUCLEOTIDE SEQUENCE [LARGE SCALE GENOMIC DNA]</scope>
    <source>
        <strain evidence="2 3">CB1</strain>
    </source>
</reference>
<feature type="domain" description="Rhodanese" evidence="1">
    <location>
        <begin position="86"/>
        <end position="173"/>
    </location>
</feature>
<dbReference type="PROSITE" id="PS50206">
    <property type="entry name" value="RHODANESE_3"/>
    <property type="match status" value="1"/>
</dbReference>
<dbReference type="InterPro" id="IPR036873">
    <property type="entry name" value="Rhodanese-like_dom_sf"/>
</dbReference>
<dbReference type="SUPFAM" id="SSF52821">
    <property type="entry name" value="Rhodanese/Cell cycle control phosphatase"/>
    <property type="match status" value="1"/>
</dbReference>
<dbReference type="EMBL" id="CTRI01000010">
    <property type="protein sequence ID" value="CQR31699.1"/>
    <property type="molecule type" value="Genomic_DNA"/>
</dbReference>
<organism evidence="2 3">
    <name type="scientific">Thiomonas arsenitoxydans (strain DSM 22701 / CIP 110005 / 3As)</name>
    <dbReference type="NCBI Taxonomy" id="426114"/>
    <lineage>
        <taxon>Bacteria</taxon>
        <taxon>Pseudomonadati</taxon>
        <taxon>Pseudomonadota</taxon>
        <taxon>Betaproteobacteria</taxon>
        <taxon>Burkholderiales</taxon>
        <taxon>Thiomonas</taxon>
    </lineage>
</organism>
<dbReference type="CDD" id="cd00158">
    <property type="entry name" value="RHOD"/>
    <property type="match status" value="1"/>
</dbReference>
<accession>A0ABP1Z1V7</accession>
<evidence type="ECO:0000313" key="3">
    <source>
        <dbReference type="Proteomes" id="UP000078599"/>
    </source>
</evidence>
<gene>
    <name evidence="2" type="ORF">THICB1_180029</name>
</gene>
<evidence type="ECO:0000259" key="1">
    <source>
        <dbReference type="PROSITE" id="PS50206"/>
    </source>
</evidence>
<dbReference type="PANTHER" id="PTHR43031:SF16">
    <property type="entry name" value="OXIDOREDUCTASE"/>
    <property type="match status" value="1"/>
</dbReference>